<proteinExistence type="predicted"/>
<dbReference type="InterPro" id="IPR001279">
    <property type="entry name" value="Metallo-B-lactamas"/>
</dbReference>
<dbReference type="SMART" id="SM00849">
    <property type="entry name" value="Lactamase_B"/>
    <property type="match status" value="1"/>
</dbReference>
<dbReference type="AlphaFoldDB" id="A0AAD6YD21"/>
<dbReference type="Gene3D" id="3.60.15.10">
    <property type="entry name" value="Ribonuclease Z/Hydroxyacylglutathione hydrolase-like"/>
    <property type="match status" value="1"/>
</dbReference>
<keyword evidence="1" id="KW-0732">Signal</keyword>
<dbReference type="PANTHER" id="PTHR42951">
    <property type="entry name" value="METALLO-BETA-LACTAMASE DOMAIN-CONTAINING"/>
    <property type="match status" value="1"/>
</dbReference>
<protein>
    <submittedName>
        <fullName evidence="3">Beta-lactamase-like protein</fullName>
    </submittedName>
</protein>
<dbReference type="PANTHER" id="PTHR42951:SF4">
    <property type="entry name" value="ACYL-COENZYME A THIOESTERASE MBLAC2"/>
    <property type="match status" value="1"/>
</dbReference>
<gene>
    <name evidence="3" type="ORF">GGX14DRAFT_461809</name>
</gene>
<sequence length="367" mass="39421">MLICFSILSLAVGVLACQHAHDERDVVARDSLKIAPGPSDTQIQFAPLPSTVDSPPIDPALGYFVGNLGGGVYWVTEGVYSNMFLVSTHGVILVDAPPTIGHKLLYAIGNTTHLPVTHLVYSHLHADHIGGASLFNASRPTIIAHADTLSLLEALSPRDPLRPLPHVTFEDSYTLRVGNQTLELSYHGPNHAAGNIFMYAPAQRVALLIDVIFPGWAPFSELAVSSFIPGWMSAHDVLLTFDFNVLVPGHLGRLGTRQDVLLQKKCKSLIHIDDTHIQDMHDSCVASINGGFDVAAAIGPTVAANPGNSWAEFKAYLRAAAQTCADNTTSRWIGVLGAVDVFAFESAYRMMESVRIEVGVLGPFGVS</sequence>
<comment type="caution">
    <text evidence="3">The sequence shown here is derived from an EMBL/GenBank/DDBJ whole genome shotgun (WGS) entry which is preliminary data.</text>
</comment>
<name>A0AAD6YD21_9AGAR</name>
<dbReference type="Pfam" id="PF00753">
    <property type="entry name" value="Lactamase_B"/>
    <property type="match status" value="1"/>
</dbReference>
<dbReference type="InterPro" id="IPR036866">
    <property type="entry name" value="RibonucZ/Hydroxyglut_hydro"/>
</dbReference>
<reference evidence="3" key="1">
    <citation type="submission" date="2023-03" db="EMBL/GenBank/DDBJ databases">
        <title>Massive genome expansion in bonnet fungi (Mycena s.s.) driven by repeated elements and novel gene families across ecological guilds.</title>
        <authorList>
            <consortium name="Lawrence Berkeley National Laboratory"/>
            <person name="Harder C.B."/>
            <person name="Miyauchi S."/>
            <person name="Viragh M."/>
            <person name="Kuo A."/>
            <person name="Thoen E."/>
            <person name="Andreopoulos B."/>
            <person name="Lu D."/>
            <person name="Skrede I."/>
            <person name="Drula E."/>
            <person name="Henrissat B."/>
            <person name="Morin E."/>
            <person name="Kohler A."/>
            <person name="Barry K."/>
            <person name="LaButti K."/>
            <person name="Morin E."/>
            <person name="Salamov A."/>
            <person name="Lipzen A."/>
            <person name="Mereny Z."/>
            <person name="Hegedus B."/>
            <person name="Baldrian P."/>
            <person name="Stursova M."/>
            <person name="Weitz H."/>
            <person name="Taylor A."/>
            <person name="Grigoriev I.V."/>
            <person name="Nagy L.G."/>
            <person name="Martin F."/>
            <person name="Kauserud H."/>
        </authorList>
    </citation>
    <scope>NUCLEOTIDE SEQUENCE</scope>
    <source>
        <strain evidence="3">9144</strain>
    </source>
</reference>
<feature type="domain" description="Metallo-beta-lactamase" evidence="2">
    <location>
        <begin position="80"/>
        <end position="250"/>
    </location>
</feature>
<dbReference type="EMBL" id="JARJCW010000051">
    <property type="protein sequence ID" value="KAJ7203268.1"/>
    <property type="molecule type" value="Genomic_DNA"/>
</dbReference>
<dbReference type="CDD" id="cd16276">
    <property type="entry name" value="metallo-hydrolase-like_MBL-fold"/>
    <property type="match status" value="1"/>
</dbReference>
<organism evidence="3 4">
    <name type="scientific">Mycena pura</name>
    <dbReference type="NCBI Taxonomy" id="153505"/>
    <lineage>
        <taxon>Eukaryota</taxon>
        <taxon>Fungi</taxon>
        <taxon>Dikarya</taxon>
        <taxon>Basidiomycota</taxon>
        <taxon>Agaricomycotina</taxon>
        <taxon>Agaricomycetes</taxon>
        <taxon>Agaricomycetidae</taxon>
        <taxon>Agaricales</taxon>
        <taxon>Marasmiineae</taxon>
        <taxon>Mycenaceae</taxon>
        <taxon>Mycena</taxon>
    </lineage>
</organism>
<accession>A0AAD6YD21</accession>
<evidence type="ECO:0000313" key="3">
    <source>
        <dbReference type="EMBL" id="KAJ7203268.1"/>
    </source>
</evidence>
<dbReference type="SUPFAM" id="SSF56281">
    <property type="entry name" value="Metallo-hydrolase/oxidoreductase"/>
    <property type="match status" value="1"/>
</dbReference>
<evidence type="ECO:0000313" key="4">
    <source>
        <dbReference type="Proteomes" id="UP001219525"/>
    </source>
</evidence>
<dbReference type="Proteomes" id="UP001219525">
    <property type="component" value="Unassembled WGS sequence"/>
</dbReference>
<feature type="chain" id="PRO_5042261214" evidence="1">
    <location>
        <begin position="17"/>
        <end position="367"/>
    </location>
</feature>
<evidence type="ECO:0000259" key="2">
    <source>
        <dbReference type="SMART" id="SM00849"/>
    </source>
</evidence>
<evidence type="ECO:0000256" key="1">
    <source>
        <dbReference type="SAM" id="SignalP"/>
    </source>
</evidence>
<feature type="signal peptide" evidence="1">
    <location>
        <begin position="1"/>
        <end position="16"/>
    </location>
</feature>
<dbReference type="InterPro" id="IPR050855">
    <property type="entry name" value="NDM-1-like"/>
</dbReference>
<keyword evidence="4" id="KW-1185">Reference proteome</keyword>